<evidence type="ECO:0000256" key="4">
    <source>
        <dbReference type="ARBA" id="ARBA00022884"/>
    </source>
</evidence>
<comment type="similarity">
    <text evidence="5">Belongs to the PTH family.</text>
</comment>
<keyword evidence="3 6" id="KW-0378">Hydrolase</keyword>
<dbReference type="InterPro" id="IPR001328">
    <property type="entry name" value="Pept_tRNA_hydro"/>
</dbReference>
<evidence type="ECO:0000256" key="1">
    <source>
        <dbReference type="ARBA" id="ARBA00013260"/>
    </source>
</evidence>
<name>A0A644XSK7_9ZZZZ</name>
<dbReference type="PANTHER" id="PTHR17224">
    <property type="entry name" value="PEPTIDYL-TRNA HYDROLASE"/>
    <property type="match status" value="1"/>
</dbReference>
<sequence length="192" mass="21851">MKLIVGLGNPGKEFQNTRHNIGFMVIDQFAVKCALVLDQRKFNALYSKTRVNGVDVIIMKPQTYMNLSGEAVSQLADFYRIEVKDILVVYDDFDLPLGKLRLREKGTGGSHNGMKNIVQQLKTTAISRLRIGIDKNPLIEQKDYVLGKFNPAEQKILEPALKHAADALWDYLNINFVDLMTKYNTEHDKQHS</sequence>
<proteinExistence type="inferred from homology"/>
<dbReference type="GO" id="GO:0004045">
    <property type="term" value="F:peptidyl-tRNA hydrolase activity"/>
    <property type="evidence" value="ECO:0007669"/>
    <property type="project" value="UniProtKB-EC"/>
</dbReference>
<dbReference type="GO" id="GO:0000049">
    <property type="term" value="F:tRNA binding"/>
    <property type="evidence" value="ECO:0007669"/>
    <property type="project" value="UniProtKB-KW"/>
</dbReference>
<dbReference type="NCBIfam" id="TIGR00447">
    <property type="entry name" value="pth"/>
    <property type="match status" value="1"/>
</dbReference>
<dbReference type="InterPro" id="IPR036416">
    <property type="entry name" value="Pept_tRNA_hydro_sf"/>
</dbReference>
<dbReference type="PANTHER" id="PTHR17224:SF1">
    <property type="entry name" value="PEPTIDYL-TRNA HYDROLASE"/>
    <property type="match status" value="1"/>
</dbReference>
<organism evidence="6">
    <name type="scientific">bioreactor metagenome</name>
    <dbReference type="NCBI Taxonomy" id="1076179"/>
    <lineage>
        <taxon>unclassified sequences</taxon>
        <taxon>metagenomes</taxon>
        <taxon>ecological metagenomes</taxon>
    </lineage>
</organism>
<keyword evidence="4" id="KW-0694">RNA-binding</keyword>
<evidence type="ECO:0000256" key="2">
    <source>
        <dbReference type="ARBA" id="ARBA00022555"/>
    </source>
</evidence>
<accession>A0A644XSK7</accession>
<dbReference type="Gene3D" id="3.40.50.1470">
    <property type="entry name" value="Peptidyl-tRNA hydrolase"/>
    <property type="match status" value="1"/>
</dbReference>
<dbReference type="PROSITE" id="PS01195">
    <property type="entry name" value="PEPT_TRNA_HYDROL_1"/>
    <property type="match status" value="1"/>
</dbReference>
<dbReference type="EC" id="3.1.1.29" evidence="1"/>
<evidence type="ECO:0000256" key="5">
    <source>
        <dbReference type="ARBA" id="ARBA00038063"/>
    </source>
</evidence>
<protein>
    <recommendedName>
        <fullName evidence="1">peptidyl-tRNA hydrolase</fullName>
        <ecNumber evidence="1">3.1.1.29</ecNumber>
    </recommendedName>
</protein>
<dbReference type="AlphaFoldDB" id="A0A644XSK7"/>
<dbReference type="CDD" id="cd00462">
    <property type="entry name" value="PTH"/>
    <property type="match status" value="1"/>
</dbReference>
<dbReference type="EMBL" id="VSSQ01003103">
    <property type="protein sequence ID" value="MPM19069.1"/>
    <property type="molecule type" value="Genomic_DNA"/>
</dbReference>
<evidence type="ECO:0000313" key="6">
    <source>
        <dbReference type="EMBL" id="MPM19069.1"/>
    </source>
</evidence>
<dbReference type="Pfam" id="PF01195">
    <property type="entry name" value="Pept_tRNA_hydro"/>
    <property type="match status" value="1"/>
</dbReference>
<keyword evidence="2" id="KW-0820">tRNA-binding</keyword>
<comment type="caution">
    <text evidence="6">The sequence shown here is derived from an EMBL/GenBank/DDBJ whole genome shotgun (WGS) entry which is preliminary data.</text>
</comment>
<reference evidence="6" key="1">
    <citation type="submission" date="2019-08" db="EMBL/GenBank/DDBJ databases">
        <authorList>
            <person name="Kucharzyk K."/>
            <person name="Murdoch R.W."/>
            <person name="Higgins S."/>
            <person name="Loffler F."/>
        </authorList>
    </citation>
    <scope>NUCLEOTIDE SEQUENCE</scope>
</reference>
<evidence type="ECO:0000256" key="3">
    <source>
        <dbReference type="ARBA" id="ARBA00022801"/>
    </source>
</evidence>
<dbReference type="FunFam" id="3.40.50.1470:FF:000001">
    <property type="entry name" value="Peptidyl-tRNA hydrolase"/>
    <property type="match status" value="1"/>
</dbReference>
<gene>
    <name evidence="6" type="primary">pth_22</name>
    <name evidence="6" type="ORF">SDC9_65487</name>
</gene>
<dbReference type="InterPro" id="IPR018171">
    <property type="entry name" value="Pept_tRNA_hydro_CS"/>
</dbReference>
<dbReference type="SUPFAM" id="SSF53178">
    <property type="entry name" value="Peptidyl-tRNA hydrolase-like"/>
    <property type="match status" value="1"/>
</dbReference>
<dbReference type="HAMAP" id="MF_00083">
    <property type="entry name" value="Pept_tRNA_hydro_bact"/>
    <property type="match status" value="1"/>
</dbReference>